<comment type="cofactor">
    <cofactor evidence="3">
        <name>pyridoxal 5'-phosphate</name>
        <dbReference type="ChEBI" id="CHEBI:597326"/>
    </cofactor>
</comment>
<dbReference type="Gene3D" id="3.20.20.10">
    <property type="entry name" value="Alanine racemase"/>
    <property type="match status" value="1"/>
</dbReference>
<protein>
    <recommendedName>
        <fullName evidence="2">Pyridoxal phosphate homeostasis protein</fullName>
        <shortName evidence="2">PLP homeostasis protein</shortName>
    </recommendedName>
</protein>
<evidence type="ECO:0000256" key="3">
    <source>
        <dbReference type="PIRSR" id="PIRSR004848-1"/>
    </source>
</evidence>
<evidence type="ECO:0000256" key="2">
    <source>
        <dbReference type="HAMAP-Rule" id="MF_02087"/>
    </source>
</evidence>
<evidence type="ECO:0000259" key="5">
    <source>
        <dbReference type="Pfam" id="PF01168"/>
    </source>
</evidence>
<name>A0A518I0A1_9BACT</name>
<dbReference type="Pfam" id="PF01168">
    <property type="entry name" value="Ala_racemase_N"/>
    <property type="match status" value="1"/>
</dbReference>
<feature type="modified residue" description="N6-(pyridoxal phosphate)lysine" evidence="2 3">
    <location>
        <position position="46"/>
    </location>
</feature>
<dbReference type="Proteomes" id="UP000319004">
    <property type="component" value="Chromosome"/>
</dbReference>
<dbReference type="GO" id="GO:0030170">
    <property type="term" value="F:pyridoxal phosphate binding"/>
    <property type="evidence" value="ECO:0007669"/>
    <property type="project" value="UniProtKB-UniRule"/>
</dbReference>
<evidence type="ECO:0000313" key="7">
    <source>
        <dbReference type="Proteomes" id="UP000319004"/>
    </source>
</evidence>
<keyword evidence="7" id="KW-1185">Reference proteome</keyword>
<dbReference type="InterPro" id="IPR029066">
    <property type="entry name" value="PLP-binding_barrel"/>
</dbReference>
<accession>A0A518I0A1</accession>
<evidence type="ECO:0000313" key="6">
    <source>
        <dbReference type="EMBL" id="QDV46528.1"/>
    </source>
</evidence>
<dbReference type="InterPro" id="IPR011078">
    <property type="entry name" value="PyrdxlP_homeostasis"/>
</dbReference>
<dbReference type="CDD" id="cd00635">
    <property type="entry name" value="PLPDE_III_YBL036c_like"/>
    <property type="match status" value="1"/>
</dbReference>
<organism evidence="6 7">
    <name type="scientific">Stieleria neptunia</name>
    <dbReference type="NCBI Taxonomy" id="2527979"/>
    <lineage>
        <taxon>Bacteria</taxon>
        <taxon>Pseudomonadati</taxon>
        <taxon>Planctomycetota</taxon>
        <taxon>Planctomycetia</taxon>
        <taxon>Pirellulales</taxon>
        <taxon>Pirellulaceae</taxon>
        <taxon>Stieleria</taxon>
    </lineage>
</organism>
<dbReference type="HAMAP" id="MF_02087">
    <property type="entry name" value="PLP_homeostasis"/>
    <property type="match status" value="1"/>
</dbReference>
<gene>
    <name evidence="6" type="ORF">Enr13x_64370</name>
</gene>
<dbReference type="AlphaFoldDB" id="A0A518I0A1"/>
<evidence type="ECO:0000256" key="1">
    <source>
        <dbReference type="ARBA" id="ARBA00022898"/>
    </source>
</evidence>
<dbReference type="EMBL" id="CP037423">
    <property type="protein sequence ID" value="QDV46528.1"/>
    <property type="molecule type" value="Genomic_DNA"/>
</dbReference>
<reference evidence="6 7" key="1">
    <citation type="submission" date="2019-03" db="EMBL/GenBank/DDBJ databases">
        <title>Deep-cultivation of Planctomycetes and their phenomic and genomic characterization uncovers novel biology.</title>
        <authorList>
            <person name="Wiegand S."/>
            <person name="Jogler M."/>
            <person name="Boedeker C."/>
            <person name="Pinto D."/>
            <person name="Vollmers J."/>
            <person name="Rivas-Marin E."/>
            <person name="Kohn T."/>
            <person name="Peeters S.H."/>
            <person name="Heuer A."/>
            <person name="Rast P."/>
            <person name="Oberbeckmann S."/>
            <person name="Bunk B."/>
            <person name="Jeske O."/>
            <person name="Meyerdierks A."/>
            <person name="Storesund J.E."/>
            <person name="Kallscheuer N."/>
            <person name="Luecker S."/>
            <person name="Lage O.M."/>
            <person name="Pohl T."/>
            <person name="Merkel B.J."/>
            <person name="Hornburger P."/>
            <person name="Mueller R.-W."/>
            <person name="Bruemmer F."/>
            <person name="Labrenz M."/>
            <person name="Spormann A.M."/>
            <person name="Op den Camp H."/>
            <person name="Overmann J."/>
            <person name="Amann R."/>
            <person name="Jetten M.S.M."/>
            <person name="Mascher T."/>
            <person name="Medema M.H."/>
            <person name="Devos D.P."/>
            <person name="Kaster A.-K."/>
            <person name="Ovreas L."/>
            <person name="Rohde M."/>
            <person name="Galperin M.Y."/>
            <person name="Jogler C."/>
        </authorList>
    </citation>
    <scope>NUCLEOTIDE SEQUENCE [LARGE SCALE GENOMIC DNA]</scope>
    <source>
        <strain evidence="6 7">Enr13</strain>
    </source>
</reference>
<dbReference type="KEGG" id="snep:Enr13x_64370"/>
<feature type="domain" description="Alanine racemase N-terminal" evidence="5">
    <location>
        <begin position="90"/>
        <end position="241"/>
    </location>
</feature>
<comment type="function">
    <text evidence="2">Pyridoxal 5'-phosphate (PLP)-binding protein, which is involved in PLP homeostasis.</text>
</comment>
<dbReference type="NCBIfam" id="TIGR00044">
    <property type="entry name" value="YggS family pyridoxal phosphate-dependent enzyme"/>
    <property type="match status" value="1"/>
</dbReference>
<dbReference type="PANTHER" id="PTHR10146">
    <property type="entry name" value="PROLINE SYNTHETASE CO-TRANSCRIBED BACTERIAL HOMOLOG PROTEIN"/>
    <property type="match status" value="1"/>
</dbReference>
<dbReference type="PANTHER" id="PTHR10146:SF14">
    <property type="entry name" value="PYRIDOXAL PHOSPHATE HOMEOSTASIS PROTEIN"/>
    <property type="match status" value="1"/>
</dbReference>
<dbReference type="PIRSF" id="PIRSF004848">
    <property type="entry name" value="YBL036c_PLPDEIII"/>
    <property type="match status" value="1"/>
</dbReference>
<proteinExistence type="inferred from homology"/>
<sequence>MNVMSQPHETAQRIRRNWMAVNDEVRRAAAAAGRDPESVRVIGVSKYVDAATTEMLFDAGCSDLGESRPQVLWQKAEAIAPAVSADPNRRLRWHMIGHVQTNKLRRMLRFDPLIHSVDSERLLRAIDQEAGRQQRVAEVLLEVNISGDESKTGLSPEAVGRLLEISDLNAVRVVGLMAMAGWGTESAEAANQFRSVAELRDHLVESAGCALPELSMGMSGDFREAIAAGATMVRIGSALFKGVI</sequence>
<evidence type="ECO:0000256" key="4">
    <source>
        <dbReference type="RuleBase" id="RU004514"/>
    </source>
</evidence>
<comment type="similarity">
    <text evidence="2 4">Belongs to the pyridoxal phosphate-binding protein YggS/PROSC family.</text>
</comment>
<dbReference type="InterPro" id="IPR001608">
    <property type="entry name" value="Ala_racemase_N"/>
</dbReference>
<keyword evidence="1 2" id="KW-0663">Pyridoxal phosphate</keyword>
<dbReference type="SUPFAM" id="SSF51419">
    <property type="entry name" value="PLP-binding barrel"/>
    <property type="match status" value="1"/>
</dbReference>